<accession>A0A9N8DAE4</accession>
<sequence length="973" mass="107571">MLRYIKKRANRGDSGSSDAGGGGDSTADPISNIHQSLSQELTTTTSTTTTTTSSSTTTSAPAPTTKKGKPRKNASLADQQRYLDETLLSQKVEHLSNFDACIEACDALAASASASSRRDPVSNLVDCSVLVSPDGDLLLLPSQQQPAPLQSSSSMDDMDGSSSSIHFKSPLTELGDDYESAIYVGNDLDARGDAAWNGFSANGWSIPAVSLALRQTEQSLHDFADFCEEIVLSKKEAASRNNLACDKLRAVSYERGPVLPDDLRQDALRQDDTATSKFELTQFRSGPMLFNGGTLHKAHVALEEYYNTMAESECERWRLASLQRKGALPPLRKAATRTEERSTNRLETLRETYGRVKKIEDHLAECKAAAQKRWMEVEQAEETVTKVVAERMMERNKKMEDQRLKEFQKQGEADGGSNGNNNHNNQAEIWDIVSQVAASMENGSFEPLDFPQSATEGAVTPITPPPMTTTTTIMEEPDDLPTRMDIEEEVGLPELRSAAFAADRLVQDAAGSLLNVLSSLDQIRRSARISAETNLLSACNAQADCIKSIIRLERAAVEERMQRIEEMERIVDKIDVRRDLNTYIKEDRKRPGGSAPLGQDDDGGIASALAVLSSHVEGDMGNDTPRTMYNNSNHTEPQDSIAKNVSAEELEEALEKLFIQDDYLNPDAPESPDRQQARDDFQKAVQLLCDVAIEKSKAARPKRSRMCYAFNAKRSSHAEIKTPIQFDAMCKVFSSILSGCDCETGGVSNAKMCMMLSQTFYFAEKVTTDGNDKEQRSKRVYVKNRLIGHPLWLEEEFWDQVLFQCLSESLTNSGVMSNFERHSTNTDNRTTEWREGRKIQWYDLTPAERTEAASQVHAVVFAQLGALAHSMIEFGCGLERSCAFVRRMAIRNQLPLSQRTILLQHLVARKIDSESEQRVTLLDKFGAPVSDESEGGKELAATNAAEEGTLEEKSPTPGNDASAENQEEPKDDE</sequence>
<dbReference type="EMBL" id="CAICTM010000011">
    <property type="protein sequence ID" value="CAB9496895.1"/>
    <property type="molecule type" value="Genomic_DNA"/>
</dbReference>
<feature type="region of interest" description="Disordered" evidence="1">
    <location>
        <begin position="1"/>
        <end position="75"/>
    </location>
</feature>
<protein>
    <recommendedName>
        <fullName evidence="4">SBF1/SBF2 domain-containing protein</fullName>
    </recommendedName>
</protein>
<feature type="compositionally biased region" description="Low complexity" evidence="1">
    <location>
        <begin position="42"/>
        <end position="65"/>
    </location>
</feature>
<dbReference type="Proteomes" id="UP001153069">
    <property type="component" value="Unassembled WGS sequence"/>
</dbReference>
<feature type="region of interest" description="Disordered" evidence="1">
    <location>
        <begin position="617"/>
        <end position="640"/>
    </location>
</feature>
<organism evidence="2 3">
    <name type="scientific">Seminavis robusta</name>
    <dbReference type="NCBI Taxonomy" id="568900"/>
    <lineage>
        <taxon>Eukaryota</taxon>
        <taxon>Sar</taxon>
        <taxon>Stramenopiles</taxon>
        <taxon>Ochrophyta</taxon>
        <taxon>Bacillariophyta</taxon>
        <taxon>Bacillariophyceae</taxon>
        <taxon>Bacillariophycidae</taxon>
        <taxon>Naviculales</taxon>
        <taxon>Naviculaceae</taxon>
        <taxon>Seminavis</taxon>
    </lineage>
</organism>
<evidence type="ECO:0000256" key="1">
    <source>
        <dbReference type="SAM" id="MobiDB-lite"/>
    </source>
</evidence>
<dbReference type="PANTHER" id="PTHR13663">
    <property type="entry name" value="SIMILAR TO RIKEN CDNA 6430548M08"/>
    <property type="match status" value="1"/>
</dbReference>
<dbReference type="PANTHER" id="PTHR13663:SF2">
    <property type="entry name" value="SIMILAR TO RIKEN CDNA 6430548M08"/>
    <property type="match status" value="1"/>
</dbReference>
<dbReference type="AlphaFoldDB" id="A0A9N8DAE4"/>
<feature type="compositionally biased region" description="Polar residues" evidence="1">
    <location>
        <begin position="624"/>
        <end position="635"/>
    </location>
</feature>
<feature type="region of interest" description="Disordered" evidence="1">
    <location>
        <begin position="926"/>
        <end position="973"/>
    </location>
</feature>
<proteinExistence type="predicted"/>
<evidence type="ECO:0000313" key="3">
    <source>
        <dbReference type="Proteomes" id="UP001153069"/>
    </source>
</evidence>
<keyword evidence="3" id="KW-1185">Reference proteome</keyword>
<dbReference type="OrthoDB" id="196398at2759"/>
<dbReference type="InterPro" id="IPR039872">
    <property type="entry name" value="KIAA0513"/>
</dbReference>
<evidence type="ECO:0000313" key="2">
    <source>
        <dbReference type="EMBL" id="CAB9496895.1"/>
    </source>
</evidence>
<reference evidence="2" key="1">
    <citation type="submission" date="2020-06" db="EMBL/GenBank/DDBJ databases">
        <authorList>
            <consortium name="Plant Systems Biology data submission"/>
        </authorList>
    </citation>
    <scope>NUCLEOTIDE SEQUENCE</scope>
    <source>
        <strain evidence="2">D6</strain>
    </source>
</reference>
<comment type="caution">
    <text evidence="2">The sequence shown here is derived from an EMBL/GenBank/DDBJ whole genome shotgun (WGS) entry which is preliminary data.</text>
</comment>
<evidence type="ECO:0008006" key="4">
    <source>
        <dbReference type="Google" id="ProtNLM"/>
    </source>
</evidence>
<gene>
    <name evidence="2" type="ORF">SEMRO_11_G008560.1</name>
</gene>
<name>A0A9N8DAE4_9STRA</name>
<feature type="compositionally biased region" description="Polar residues" evidence="1">
    <location>
        <begin position="32"/>
        <end position="41"/>
    </location>
</feature>